<sequence>MQCNIQYMTCYLMISVHITNKCILLSYSIYINPSISLFTQLGV</sequence>
<name>A0A0B0NWE9_GOSAR</name>
<dbReference type="AlphaFoldDB" id="A0A0B0NWE9"/>
<evidence type="ECO:0000313" key="2">
    <source>
        <dbReference type="Proteomes" id="UP000032142"/>
    </source>
</evidence>
<reference evidence="2" key="1">
    <citation type="submission" date="2014-09" db="EMBL/GenBank/DDBJ databases">
        <authorList>
            <person name="Mudge J."/>
            <person name="Ramaraj T."/>
            <person name="Lindquist I.E."/>
            <person name="Bharti A.K."/>
            <person name="Sundararajan A."/>
            <person name="Cameron C.T."/>
            <person name="Woodward J.E."/>
            <person name="May G.D."/>
            <person name="Brubaker C."/>
            <person name="Broadhvest J."/>
            <person name="Wilkins T.A."/>
        </authorList>
    </citation>
    <scope>NUCLEOTIDE SEQUENCE</scope>
    <source>
        <strain evidence="2">cv. AKA8401</strain>
    </source>
</reference>
<evidence type="ECO:0000313" key="1">
    <source>
        <dbReference type="EMBL" id="KHG15411.1"/>
    </source>
</evidence>
<protein>
    <submittedName>
        <fullName evidence="1">Uncharacterized protein</fullName>
    </submittedName>
</protein>
<dbReference type="EMBL" id="KN403674">
    <property type="protein sequence ID" value="KHG15411.1"/>
    <property type="molecule type" value="Genomic_DNA"/>
</dbReference>
<gene>
    <name evidence="1" type="ORF">F383_19610</name>
</gene>
<accession>A0A0B0NWE9</accession>
<keyword evidence="2" id="KW-1185">Reference proteome</keyword>
<dbReference type="Proteomes" id="UP000032142">
    <property type="component" value="Unassembled WGS sequence"/>
</dbReference>
<organism evidence="1 2">
    <name type="scientific">Gossypium arboreum</name>
    <name type="common">Tree cotton</name>
    <name type="synonym">Gossypium nanking</name>
    <dbReference type="NCBI Taxonomy" id="29729"/>
    <lineage>
        <taxon>Eukaryota</taxon>
        <taxon>Viridiplantae</taxon>
        <taxon>Streptophyta</taxon>
        <taxon>Embryophyta</taxon>
        <taxon>Tracheophyta</taxon>
        <taxon>Spermatophyta</taxon>
        <taxon>Magnoliopsida</taxon>
        <taxon>eudicotyledons</taxon>
        <taxon>Gunneridae</taxon>
        <taxon>Pentapetalae</taxon>
        <taxon>rosids</taxon>
        <taxon>malvids</taxon>
        <taxon>Malvales</taxon>
        <taxon>Malvaceae</taxon>
        <taxon>Malvoideae</taxon>
        <taxon>Gossypium</taxon>
    </lineage>
</organism>
<proteinExistence type="predicted"/>